<evidence type="ECO:0000313" key="1">
    <source>
        <dbReference type="EMBL" id="CAE0411273.1"/>
    </source>
</evidence>
<gene>
    <name evidence="1" type="ORF">ACOF00016_LOCUS8647</name>
</gene>
<reference evidence="1" key="1">
    <citation type="submission" date="2021-01" db="EMBL/GenBank/DDBJ databases">
        <authorList>
            <person name="Corre E."/>
            <person name="Pelletier E."/>
            <person name="Niang G."/>
            <person name="Scheremetjew M."/>
            <person name="Finn R."/>
            <person name="Kale V."/>
            <person name="Holt S."/>
            <person name="Cochrane G."/>
            <person name="Meng A."/>
            <person name="Brown T."/>
            <person name="Cohen L."/>
        </authorList>
    </citation>
    <scope>NUCLEOTIDE SEQUENCE</scope>
    <source>
        <strain evidence="1">CCMP127</strain>
    </source>
</reference>
<protein>
    <submittedName>
        <fullName evidence="1">Uncharacterized protein</fullName>
    </submittedName>
</protein>
<dbReference type="EMBL" id="HBIM01010313">
    <property type="protein sequence ID" value="CAE0411273.1"/>
    <property type="molecule type" value="Transcribed_RNA"/>
</dbReference>
<dbReference type="AlphaFoldDB" id="A0A7S3L4J7"/>
<organism evidence="1">
    <name type="scientific">Amphora coffeiformis</name>
    <dbReference type="NCBI Taxonomy" id="265554"/>
    <lineage>
        <taxon>Eukaryota</taxon>
        <taxon>Sar</taxon>
        <taxon>Stramenopiles</taxon>
        <taxon>Ochrophyta</taxon>
        <taxon>Bacillariophyta</taxon>
        <taxon>Bacillariophyceae</taxon>
        <taxon>Bacillariophycidae</taxon>
        <taxon>Thalassiophysales</taxon>
        <taxon>Catenulaceae</taxon>
        <taxon>Amphora</taxon>
    </lineage>
</organism>
<name>A0A7S3L4J7_9STRA</name>
<sequence length="212" mass="23975">MALLADKNNHAATLIRDGRYELAYTELRDALEEQLAILQVVAQCGIVYTSVDNNRLVVLALTHIHQESHDLIFTSPLVISSPTGYEFDQDRLLCSCVCSMFNMGLACHRYAHEYQLPAPQKERCYLLARALYQQAFEIGGTLVIALVHLALCNNLLDLAFELSDVEAARTWKYQFSQWMHFIPLDISGDLWVHFFKVQVYSACSLAPACDEA</sequence>
<proteinExistence type="predicted"/>
<accession>A0A7S3L4J7</accession>